<keyword evidence="1" id="KW-0472">Membrane</keyword>
<feature type="transmembrane region" description="Helical" evidence="1">
    <location>
        <begin position="20"/>
        <end position="44"/>
    </location>
</feature>
<organism evidence="2 3">
    <name type="scientific">Stephania japonica</name>
    <dbReference type="NCBI Taxonomy" id="461633"/>
    <lineage>
        <taxon>Eukaryota</taxon>
        <taxon>Viridiplantae</taxon>
        <taxon>Streptophyta</taxon>
        <taxon>Embryophyta</taxon>
        <taxon>Tracheophyta</taxon>
        <taxon>Spermatophyta</taxon>
        <taxon>Magnoliopsida</taxon>
        <taxon>Ranunculales</taxon>
        <taxon>Menispermaceae</taxon>
        <taxon>Menispermoideae</taxon>
        <taxon>Cissampelideae</taxon>
        <taxon>Stephania</taxon>
    </lineage>
</organism>
<evidence type="ECO:0000256" key="1">
    <source>
        <dbReference type="SAM" id="Phobius"/>
    </source>
</evidence>
<reference evidence="2 3" key="1">
    <citation type="submission" date="2024-01" db="EMBL/GenBank/DDBJ databases">
        <title>Genome assemblies of Stephania.</title>
        <authorList>
            <person name="Yang L."/>
        </authorList>
    </citation>
    <scope>NUCLEOTIDE SEQUENCE [LARGE SCALE GENOMIC DNA]</scope>
    <source>
        <strain evidence="2">QJT</strain>
        <tissue evidence="2">Leaf</tissue>
    </source>
</reference>
<evidence type="ECO:0000313" key="2">
    <source>
        <dbReference type="EMBL" id="KAK9137738.1"/>
    </source>
</evidence>
<dbReference type="Proteomes" id="UP001417504">
    <property type="component" value="Unassembled WGS sequence"/>
</dbReference>
<feature type="transmembrane region" description="Helical" evidence="1">
    <location>
        <begin position="86"/>
        <end position="104"/>
    </location>
</feature>
<dbReference type="EMBL" id="JBBNAE010000003">
    <property type="protein sequence ID" value="KAK9137738.1"/>
    <property type="molecule type" value="Genomic_DNA"/>
</dbReference>
<dbReference type="PANTHER" id="PTHR35307">
    <property type="entry name" value="PROTEIN, PUTATIVE-RELATED"/>
    <property type="match status" value="1"/>
</dbReference>
<feature type="transmembrane region" description="Helical" evidence="1">
    <location>
        <begin position="149"/>
        <end position="168"/>
    </location>
</feature>
<sequence>MGSQGNWDLDHSSYSSPVPLIGLYTAGATLVCLLFILLDVVAGFLNRKRWLPCRFFSLNSVTLTLLSVAVKLPLDLTSPMPRVLDQLSKLTGTTLICICMGFFMPSLGTYRESECFSNMAALSIFVVTIVVNVSIQMHTGVINLFRTEHIIILCCMMILLMILWYLAFDIHSYNEISHDGIKEFFAKSKKSMLYRLKVSYLCSYNSNPQLMICRMMLSAVVYSLCMISLVVVLKVTFQALVFKKSAYGEGSVSVYKWSIRIIVVSQIITIVTGSLAIAFRKFSLTGHLLNKLQILQDGVQDAEFILGSNPMFRSGCLMCFISWWKAVFKTFVVLIAFLVAIPFVVLDGLISRITYKYKSRDGGCLKSSDDENEEVMEEFIDFVGEGDMKLDEWTLRKGVNDMQRWVEKIKASNQLIKLLSKRTPSNQAESPINLLKAHYDSVNPGYQISCFSIVLLVRIATISIPSSLSGNLLSSLDEVFEILVFVSKKMSSLSFENKRNSLIAKSLKEGGNFNYLLRKMAKKFTNDMAFRSQSQFVKAMAIIKGLKEVLPSDYVRDELEMMTDFIQCRAYETIEELYEYIEQLYVDMVKEFLFPLPKAILKEIAESNAEDIEKKVRFALKVFCKIEPLEALVEWSFPVETTINDSVSDELPAV</sequence>
<accession>A0AAP0PAS4</accession>
<keyword evidence="1" id="KW-0812">Transmembrane</keyword>
<comment type="caution">
    <text evidence="2">The sequence shown here is derived from an EMBL/GenBank/DDBJ whole genome shotgun (WGS) entry which is preliminary data.</text>
</comment>
<gene>
    <name evidence="2" type="ORF">Sjap_008332</name>
</gene>
<dbReference type="PANTHER" id="PTHR35307:SF5">
    <property type="entry name" value="PGG DOMAIN-CONTAINING PROTEIN"/>
    <property type="match status" value="1"/>
</dbReference>
<feature type="transmembrane region" description="Helical" evidence="1">
    <location>
        <begin position="330"/>
        <end position="350"/>
    </location>
</feature>
<proteinExistence type="predicted"/>
<feature type="transmembrane region" description="Helical" evidence="1">
    <location>
        <begin position="261"/>
        <end position="283"/>
    </location>
</feature>
<protein>
    <submittedName>
        <fullName evidence="2">Uncharacterized protein</fullName>
    </submittedName>
</protein>
<feature type="transmembrane region" description="Helical" evidence="1">
    <location>
        <begin position="56"/>
        <end position="74"/>
    </location>
</feature>
<feature type="transmembrane region" description="Helical" evidence="1">
    <location>
        <begin position="219"/>
        <end position="241"/>
    </location>
</feature>
<name>A0AAP0PAS4_9MAGN</name>
<feature type="transmembrane region" description="Helical" evidence="1">
    <location>
        <begin position="116"/>
        <end position="137"/>
    </location>
</feature>
<dbReference type="AlphaFoldDB" id="A0AAP0PAS4"/>
<keyword evidence="3" id="KW-1185">Reference proteome</keyword>
<evidence type="ECO:0000313" key="3">
    <source>
        <dbReference type="Proteomes" id="UP001417504"/>
    </source>
</evidence>
<keyword evidence="1" id="KW-1133">Transmembrane helix</keyword>